<evidence type="ECO:0000313" key="2">
    <source>
        <dbReference type="Proteomes" id="UP000031668"/>
    </source>
</evidence>
<reference evidence="1 2" key="1">
    <citation type="journal article" date="2014" name="Genome Biol. Evol.">
        <title>The genome of the myxosporean Thelohanellus kitauei shows adaptations to nutrient acquisition within its fish host.</title>
        <authorList>
            <person name="Yang Y."/>
            <person name="Xiong J."/>
            <person name="Zhou Z."/>
            <person name="Huo F."/>
            <person name="Miao W."/>
            <person name="Ran C."/>
            <person name="Liu Y."/>
            <person name="Zhang J."/>
            <person name="Feng J."/>
            <person name="Wang M."/>
            <person name="Wang M."/>
            <person name="Wang L."/>
            <person name="Yao B."/>
        </authorList>
    </citation>
    <scope>NUCLEOTIDE SEQUENCE [LARGE SCALE GENOMIC DNA]</scope>
    <source>
        <strain evidence="1">Wuqing</strain>
    </source>
</reference>
<protein>
    <submittedName>
        <fullName evidence="1">Uncharacterized protein</fullName>
    </submittedName>
</protein>
<sequence length="106" mass="12502">MKFEVIMDASEIQPEGRRSSLADTCLLGTESLVFLLLFSRETETARKLFERINVRFKANERISRAELASIKMADLEEYMSFTKRVKDYVEKSYDEFSEEDREILYP</sequence>
<name>A0A0C2NB08_THEKT</name>
<dbReference type="EMBL" id="JWZT01001860">
    <property type="protein sequence ID" value="KII71097.1"/>
    <property type="molecule type" value="Genomic_DNA"/>
</dbReference>
<evidence type="ECO:0000313" key="1">
    <source>
        <dbReference type="EMBL" id="KII71097.1"/>
    </source>
</evidence>
<organism evidence="1 2">
    <name type="scientific">Thelohanellus kitauei</name>
    <name type="common">Myxosporean</name>
    <dbReference type="NCBI Taxonomy" id="669202"/>
    <lineage>
        <taxon>Eukaryota</taxon>
        <taxon>Metazoa</taxon>
        <taxon>Cnidaria</taxon>
        <taxon>Myxozoa</taxon>
        <taxon>Myxosporea</taxon>
        <taxon>Bivalvulida</taxon>
        <taxon>Platysporina</taxon>
        <taxon>Myxobolidae</taxon>
        <taxon>Thelohanellus</taxon>
    </lineage>
</organism>
<dbReference type="AlphaFoldDB" id="A0A0C2NB08"/>
<gene>
    <name evidence="1" type="ORF">RF11_04742</name>
</gene>
<comment type="caution">
    <text evidence="1">The sequence shown here is derived from an EMBL/GenBank/DDBJ whole genome shotgun (WGS) entry which is preliminary data.</text>
</comment>
<proteinExistence type="predicted"/>
<dbReference type="Proteomes" id="UP000031668">
    <property type="component" value="Unassembled WGS sequence"/>
</dbReference>
<accession>A0A0C2NB08</accession>
<keyword evidence="2" id="KW-1185">Reference proteome</keyword>